<evidence type="ECO:0000256" key="2">
    <source>
        <dbReference type="ARBA" id="ARBA00022859"/>
    </source>
</evidence>
<organism evidence="5 6">
    <name type="scientific">Oryzias javanicus</name>
    <name type="common">Javanese ricefish</name>
    <name type="synonym">Aplocheilus javanicus</name>
    <dbReference type="NCBI Taxonomy" id="123683"/>
    <lineage>
        <taxon>Eukaryota</taxon>
        <taxon>Metazoa</taxon>
        <taxon>Chordata</taxon>
        <taxon>Craniata</taxon>
        <taxon>Vertebrata</taxon>
        <taxon>Euteleostomi</taxon>
        <taxon>Actinopterygii</taxon>
        <taxon>Neopterygii</taxon>
        <taxon>Teleostei</taxon>
        <taxon>Neoteleostei</taxon>
        <taxon>Acanthomorphata</taxon>
        <taxon>Ovalentaria</taxon>
        <taxon>Atherinomorphae</taxon>
        <taxon>Beloniformes</taxon>
        <taxon>Adrianichthyidae</taxon>
        <taxon>Oryziinae</taxon>
        <taxon>Oryzias</taxon>
    </lineage>
</organism>
<feature type="signal peptide" evidence="3">
    <location>
        <begin position="1"/>
        <end position="16"/>
    </location>
</feature>
<reference evidence="5 6" key="2">
    <citation type="submission" date="2019-01" db="EMBL/GenBank/DDBJ databases">
        <title>A chromosome length genome reference of the Java medaka (oryzias javanicus).</title>
        <authorList>
            <person name="Herpin A."/>
            <person name="Takehana Y."/>
            <person name="Naruse K."/>
            <person name="Ansai S."/>
            <person name="Kawaguchi M."/>
        </authorList>
    </citation>
    <scope>NUCLEOTIDE SEQUENCE [LARGE SCALE GENOMIC DNA]</scope>
    <source>
        <strain evidence="5">RS831</strain>
        <tissue evidence="5">Whole body</tissue>
    </source>
</reference>
<evidence type="ECO:0000256" key="1">
    <source>
        <dbReference type="ARBA" id="ARBA00022729"/>
    </source>
</evidence>
<dbReference type="InterPro" id="IPR036179">
    <property type="entry name" value="Ig-like_dom_sf"/>
</dbReference>
<keyword evidence="2" id="KW-0391">Immunity</keyword>
<evidence type="ECO:0000313" key="5">
    <source>
        <dbReference type="EMBL" id="RVE57551.1"/>
    </source>
</evidence>
<dbReference type="PANTHER" id="PTHR23268:SF102">
    <property type="entry name" value="IMMUNOGLOBULIN V-SET DOMAIN-CONTAINING PROTEIN"/>
    <property type="match status" value="1"/>
</dbReference>
<dbReference type="PANTHER" id="PTHR23268">
    <property type="entry name" value="T-CELL RECEPTOR BETA CHAIN"/>
    <property type="match status" value="1"/>
</dbReference>
<dbReference type="InterPro" id="IPR007110">
    <property type="entry name" value="Ig-like_dom"/>
</dbReference>
<sequence>MIPVVLFCCILGVSLGLEVRQSPSEIVTGPEQKLQISCSHSRTDYRQMLWYQRPAGRSTMRLIGYLYHKDSTLEEGFQKDFSFSGDLSGDTEKNSSLVIRNTEQNQNAVYYCAARDARRQKNPAIAAKTRRSQTPGSVV</sequence>
<dbReference type="Proteomes" id="UP000283210">
    <property type="component" value="Chromosome 22"/>
</dbReference>
<dbReference type="OrthoDB" id="8947657at2759"/>
<dbReference type="EMBL" id="CM012458">
    <property type="protein sequence ID" value="RVE57551.1"/>
    <property type="molecule type" value="Genomic_DNA"/>
</dbReference>
<dbReference type="GO" id="GO:0007166">
    <property type="term" value="P:cell surface receptor signaling pathway"/>
    <property type="evidence" value="ECO:0007669"/>
    <property type="project" value="TreeGrafter"/>
</dbReference>
<dbReference type="SMART" id="SM00406">
    <property type="entry name" value="IGv"/>
    <property type="match status" value="1"/>
</dbReference>
<dbReference type="InterPro" id="IPR050413">
    <property type="entry name" value="TCR_beta_variable"/>
</dbReference>
<evidence type="ECO:0000313" key="6">
    <source>
        <dbReference type="Proteomes" id="UP000283210"/>
    </source>
</evidence>
<evidence type="ECO:0000259" key="4">
    <source>
        <dbReference type="PROSITE" id="PS50835"/>
    </source>
</evidence>
<proteinExistence type="predicted"/>
<reference evidence="5 6" key="1">
    <citation type="submission" date="2018-11" db="EMBL/GenBank/DDBJ databases">
        <authorList>
            <person name="Lopez-Roques C."/>
            <person name="Donnadieu C."/>
            <person name="Bouchez O."/>
            <person name="Klopp C."/>
            <person name="Cabau C."/>
            <person name="Zahm M."/>
        </authorList>
    </citation>
    <scope>NUCLEOTIDE SEQUENCE [LARGE SCALE GENOMIC DNA]</scope>
    <source>
        <strain evidence="5">RS831</strain>
        <tissue evidence="5">Whole body</tissue>
    </source>
</reference>
<dbReference type="Gene3D" id="2.60.40.10">
    <property type="entry name" value="Immunoglobulins"/>
    <property type="match status" value="1"/>
</dbReference>
<dbReference type="PROSITE" id="PS50835">
    <property type="entry name" value="IG_LIKE"/>
    <property type="match status" value="1"/>
</dbReference>
<dbReference type="GO" id="GO:0002376">
    <property type="term" value="P:immune system process"/>
    <property type="evidence" value="ECO:0007669"/>
    <property type="project" value="UniProtKB-KW"/>
</dbReference>
<dbReference type="SUPFAM" id="SSF48726">
    <property type="entry name" value="Immunoglobulin"/>
    <property type="match status" value="1"/>
</dbReference>
<gene>
    <name evidence="5" type="ORF">OJAV_G00217350</name>
</gene>
<protein>
    <recommendedName>
        <fullName evidence="4">Ig-like domain-containing protein</fullName>
    </recommendedName>
</protein>
<dbReference type="GO" id="GO:0005886">
    <property type="term" value="C:plasma membrane"/>
    <property type="evidence" value="ECO:0007669"/>
    <property type="project" value="TreeGrafter"/>
</dbReference>
<dbReference type="InterPro" id="IPR013106">
    <property type="entry name" value="Ig_V-set"/>
</dbReference>
<evidence type="ECO:0000256" key="3">
    <source>
        <dbReference type="SAM" id="SignalP"/>
    </source>
</evidence>
<dbReference type="AlphaFoldDB" id="A0A437C4N4"/>
<accession>A0A437C4N4</accession>
<keyword evidence="1 3" id="KW-0732">Signal</keyword>
<keyword evidence="6" id="KW-1185">Reference proteome</keyword>
<dbReference type="Pfam" id="PF07686">
    <property type="entry name" value="V-set"/>
    <property type="match status" value="1"/>
</dbReference>
<name>A0A437C4N4_ORYJA</name>
<feature type="domain" description="Ig-like" evidence="4">
    <location>
        <begin position="3"/>
        <end position="126"/>
    </location>
</feature>
<dbReference type="InterPro" id="IPR013783">
    <property type="entry name" value="Ig-like_fold"/>
</dbReference>
<feature type="chain" id="PRO_5019049087" description="Ig-like domain-containing protein" evidence="3">
    <location>
        <begin position="17"/>
        <end position="139"/>
    </location>
</feature>